<keyword evidence="2" id="KW-1185">Reference proteome</keyword>
<name>A0AAN7P223_9COLE</name>
<reference evidence="2" key="1">
    <citation type="submission" date="2023-01" db="EMBL/GenBank/DDBJ databases">
        <title>Key to firefly adult light organ development and bioluminescence: homeobox transcription factors regulate luciferase expression and transportation to peroxisome.</title>
        <authorList>
            <person name="Fu X."/>
        </authorList>
    </citation>
    <scope>NUCLEOTIDE SEQUENCE [LARGE SCALE GENOMIC DNA]</scope>
</reference>
<dbReference type="AlphaFoldDB" id="A0AAN7P223"/>
<sequence>MVDFERASINAVTGQFPEATLCGCFFHFTHCIWRHIQEAGLQQRYNNDPDFALQLKQLAALAFVPEDHLIASYKELIDCEFYTDNENILLPVTNYFEDTWIGRLDRRRRRQPLFPINMWNIYSKVVENLPRTNNAVEGWHNSFASTLNANYSCIWRFIKALKKEYSLNCVKIEQLIAGNIVPQGKVYKDTAQRIQNIVADYENRPIMEYLRRISHNFQFQV</sequence>
<evidence type="ECO:0008006" key="3">
    <source>
        <dbReference type="Google" id="ProtNLM"/>
    </source>
</evidence>
<proteinExistence type="predicted"/>
<accession>A0AAN7P223</accession>
<gene>
    <name evidence="1" type="ORF">RN001_014540</name>
</gene>
<evidence type="ECO:0000313" key="2">
    <source>
        <dbReference type="Proteomes" id="UP001353858"/>
    </source>
</evidence>
<protein>
    <recommendedName>
        <fullName evidence="3">MULE transposase domain-containing protein</fullName>
    </recommendedName>
</protein>
<dbReference type="PANTHER" id="PTHR47160:SF5">
    <property type="entry name" value="MULE TRANSPOSASE DOMAIN-CONTAINING PROTEIN"/>
    <property type="match status" value="1"/>
</dbReference>
<organism evidence="1 2">
    <name type="scientific">Aquatica leii</name>
    <dbReference type="NCBI Taxonomy" id="1421715"/>
    <lineage>
        <taxon>Eukaryota</taxon>
        <taxon>Metazoa</taxon>
        <taxon>Ecdysozoa</taxon>
        <taxon>Arthropoda</taxon>
        <taxon>Hexapoda</taxon>
        <taxon>Insecta</taxon>
        <taxon>Pterygota</taxon>
        <taxon>Neoptera</taxon>
        <taxon>Endopterygota</taxon>
        <taxon>Coleoptera</taxon>
        <taxon>Polyphaga</taxon>
        <taxon>Elateriformia</taxon>
        <taxon>Elateroidea</taxon>
        <taxon>Lampyridae</taxon>
        <taxon>Luciolinae</taxon>
        <taxon>Aquatica</taxon>
    </lineage>
</organism>
<dbReference type="Proteomes" id="UP001353858">
    <property type="component" value="Unassembled WGS sequence"/>
</dbReference>
<dbReference type="PANTHER" id="PTHR47160">
    <property type="entry name" value="PUTATIVE-RELATED"/>
    <property type="match status" value="1"/>
</dbReference>
<evidence type="ECO:0000313" key="1">
    <source>
        <dbReference type="EMBL" id="KAK4872511.1"/>
    </source>
</evidence>
<dbReference type="EMBL" id="JARPUR010000007">
    <property type="protein sequence ID" value="KAK4872511.1"/>
    <property type="molecule type" value="Genomic_DNA"/>
</dbReference>
<comment type="caution">
    <text evidence="1">The sequence shown here is derived from an EMBL/GenBank/DDBJ whole genome shotgun (WGS) entry which is preliminary data.</text>
</comment>